<dbReference type="AlphaFoldDB" id="I2Q7R3"/>
<protein>
    <submittedName>
        <fullName evidence="1">Uncharacterized protein</fullName>
    </submittedName>
</protein>
<dbReference type="HOGENOM" id="CLU_3396194_0_0_7"/>
<proteinExistence type="predicted"/>
<dbReference type="EMBL" id="JH600067">
    <property type="protein sequence ID" value="EIG55819.1"/>
    <property type="molecule type" value="Genomic_DNA"/>
</dbReference>
<gene>
    <name evidence="1" type="ORF">DesU5LDRAFT_0100</name>
</gene>
<accession>I2Q7R3</accession>
<evidence type="ECO:0000313" key="1">
    <source>
        <dbReference type="EMBL" id="EIG55819.1"/>
    </source>
</evidence>
<organism evidence="1">
    <name type="scientific">Desulfovibrio sp. U5L</name>
    <dbReference type="NCBI Taxonomy" id="596152"/>
    <lineage>
        <taxon>Bacteria</taxon>
        <taxon>Pseudomonadati</taxon>
        <taxon>Thermodesulfobacteriota</taxon>
        <taxon>Desulfovibrionia</taxon>
        <taxon>Desulfovibrionales</taxon>
        <taxon>Desulfovibrionaceae</taxon>
        <taxon>Desulfovibrio</taxon>
    </lineage>
</organism>
<reference evidence="1" key="1">
    <citation type="submission" date="2011-11" db="EMBL/GenBank/DDBJ databases">
        <title>Improved High-Quality Draft sequence of Desulfovibrio sp. U5L.</title>
        <authorList>
            <consortium name="US DOE Joint Genome Institute"/>
            <person name="Lucas S."/>
            <person name="Han J."/>
            <person name="Lapidus A."/>
            <person name="Cheng J.-F."/>
            <person name="Goodwin L."/>
            <person name="Pitluck S."/>
            <person name="Peters L."/>
            <person name="Ovchinnikova G."/>
            <person name="Held B."/>
            <person name="Detter J.C."/>
            <person name="Han C."/>
            <person name="Tapia R."/>
            <person name="Land M."/>
            <person name="Hauser L."/>
            <person name="Kyrpides N."/>
            <person name="Ivanova N."/>
            <person name="Pagani I."/>
            <person name="Gabster J."/>
            <person name="Walker C."/>
            <person name="Stolyar S."/>
            <person name="Stahl D."/>
            <person name="Arkin A."/>
            <person name="Dehal P."/>
            <person name="Hazen T."/>
            <person name="Woyke T."/>
        </authorList>
    </citation>
    <scope>NUCLEOTIDE SEQUENCE [LARGE SCALE GENOMIC DNA]</scope>
    <source>
        <strain evidence="1">U5L</strain>
    </source>
</reference>
<name>I2Q7R3_9BACT</name>
<sequence length="31" mass="3689">MLLLRFDKIDVSSLCKIYFTYIVIFMGKNIC</sequence>